<feature type="transmembrane region" description="Helical" evidence="5">
    <location>
        <begin position="189"/>
        <end position="206"/>
    </location>
</feature>
<dbReference type="EMBL" id="LQOK01000016">
    <property type="protein sequence ID" value="ORV02244.1"/>
    <property type="molecule type" value="Genomic_DNA"/>
</dbReference>
<reference evidence="7 8" key="1">
    <citation type="submission" date="2016-01" db="EMBL/GenBank/DDBJ databases">
        <title>The new phylogeny of the genus Mycobacterium.</title>
        <authorList>
            <person name="Tarcisio F."/>
            <person name="Conor M."/>
            <person name="Antonella G."/>
            <person name="Elisabetta G."/>
            <person name="Giulia F.S."/>
            <person name="Sara T."/>
            <person name="Anna F."/>
            <person name="Clotilde B."/>
            <person name="Roberto B."/>
            <person name="Veronica D.S."/>
            <person name="Fabio R."/>
            <person name="Monica P."/>
            <person name="Olivier J."/>
            <person name="Enrico T."/>
            <person name="Nicola S."/>
        </authorList>
    </citation>
    <scope>NUCLEOTIDE SEQUENCE [LARGE SCALE GENOMIC DNA]</scope>
    <source>
        <strain evidence="7 8">DSM 44277</strain>
    </source>
</reference>
<dbReference type="Proteomes" id="UP000193990">
    <property type="component" value="Unassembled WGS sequence"/>
</dbReference>
<evidence type="ECO:0000313" key="7">
    <source>
        <dbReference type="EMBL" id="ORV02244.1"/>
    </source>
</evidence>
<keyword evidence="3 5" id="KW-1133">Transmembrane helix</keyword>
<feature type="transmembrane region" description="Helical" evidence="5">
    <location>
        <begin position="344"/>
        <end position="361"/>
    </location>
</feature>
<evidence type="ECO:0000256" key="2">
    <source>
        <dbReference type="ARBA" id="ARBA00022692"/>
    </source>
</evidence>
<accession>A0A1X1RAP4</accession>
<comment type="subcellular location">
    <subcellularLocation>
        <location evidence="1">Membrane</location>
        <topology evidence="1">Multi-pass membrane protein</topology>
    </subcellularLocation>
</comment>
<dbReference type="InterPro" id="IPR004837">
    <property type="entry name" value="NaCa_Exmemb"/>
</dbReference>
<name>A0A1X1RAP4_MYCBE</name>
<feature type="transmembrane region" description="Helical" evidence="5">
    <location>
        <begin position="276"/>
        <end position="294"/>
    </location>
</feature>
<evidence type="ECO:0000259" key="6">
    <source>
        <dbReference type="Pfam" id="PF01699"/>
    </source>
</evidence>
<feature type="transmembrane region" description="Helical" evidence="5">
    <location>
        <begin position="51"/>
        <end position="71"/>
    </location>
</feature>
<feature type="transmembrane region" description="Helical" evidence="5">
    <location>
        <begin position="125"/>
        <end position="144"/>
    </location>
</feature>
<keyword evidence="4 5" id="KW-0472">Membrane</keyword>
<comment type="caution">
    <text evidence="7">The sequence shown here is derived from an EMBL/GenBank/DDBJ whole genome shotgun (WGS) entry which is preliminary data.</text>
</comment>
<sequence>MTMIATERPALTAGTALRGPRRTLIRSALITGTVIAPALVFRLAGLHTEPVAALLIFGAAVVSASFLLAWAAEAAQIDVSGGVAIAVLALVAVLPEYAVDLYYAYVSGHNADYTQYAAANMTGSNRLLMGLGWPVVVLVGIMAARKAGAGKAGAGKAGALTLQPANRVELGFLLVAGVIAFVIPASRQIHLGLGLALLGWFGFYLYKVSHGDVEEPDLIGTAAALGELPDRRRRIGVIGLFVASGAVVLLCAKPFADNLVDAGTELGIDRFLLVQWLAPLASEAPEFIIATIFAARGKGTAAIATLISSKVNQWTLLVGSLPVAHLLGGGGFTLALDSRQVEEVLLTATQTLMGVALILGLRFPRAAAWALLTLFVVQFPIVSTHGRLLLCGIYTVVAVAGLIVNRRHLVATVRAPFLGKAIRHTGHPHHWDNAEPAPDH</sequence>
<evidence type="ECO:0000256" key="5">
    <source>
        <dbReference type="SAM" id="Phobius"/>
    </source>
</evidence>
<proteinExistence type="predicted"/>
<dbReference type="AlphaFoldDB" id="A0A1X1RAP4"/>
<gene>
    <name evidence="7" type="ORF">AWB93_05290</name>
</gene>
<feature type="transmembrane region" description="Helical" evidence="5">
    <location>
        <begin position="235"/>
        <end position="256"/>
    </location>
</feature>
<organism evidence="7 8">
    <name type="scientific">Mycobacterium bohemicum</name>
    <dbReference type="NCBI Taxonomy" id="56425"/>
    <lineage>
        <taxon>Bacteria</taxon>
        <taxon>Bacillati</taxon>
        <taxon>Actinomycetota</taxon>
        <taxon>Actinomycetes</taxon>
        <taxon>Mycobacteriales</taxon>
        <taxon>Mycobacteriaceae</taxon>
        <taxon>Mycobacterium</taxon>
    </lineage>
</organism>
<dbReference type="STRING" id="56425.AWB93_05290"/>
<feature type="transmembrane region" description="Helical" evidence="5">
    <location>
        <begin position="24"/>
        <end position="45"/>
    </location>
</feature>
<dbReference type="InterPro" id="IPR044880">
    <property type="entry name" value="NCX_ion-bd_dom_sf"/>
</dbReference>
<feature type="transmembrane region" description="Helical" evidence="5">
    <location>
        <begin position="83"/>
        <end position="105"/>
    </location>
</feature>
<keyword evidence="8" id="KW-1185">Reference proteome</keyword>
<feature type="domain" description="Sodium/calcium exchanger membrane region" evidence="6">
    <location>
        <begin position="52"/>
        <end position="206"/>
    </location>
</feature>
<evidence type="ECO:0000313" key="8">
    <source>
        <dbReference type="Proteomes" id="UP000193990"/>
    </source>
</evidence>
<evidence type="ECO:0000256" key="3">
    <source>
        <dbReference type="ARBA" id="ARBA00022989"/>
    </source>
</evidence>
<dbReference type="GO" id="GO:0016020">
    <property type="term" value="C:membrane"/>
    <property type="evidence" value="ECO:0007669"/>
    <property type="project" value="UniProtKB-SubCell"/>
</dbReference>
<dbReference type="Pfam" id="PF01699">
    <property type="entry name" value="Na_Ca_ex"/>
    <property type="match status" value="2"/>
</dbReference>
<feature type="transmembrane region" description="Helical" evidence="5">
    <location>
        <begin position="314"/>
        <end position="332"/>
    </location>
</feature>
<feature type="transmembrane region" description="Helical" evidence="5">
    <location>
        <begin position="165"/>
        <end position="183"/>
    </location>
</feature>
<dbReference type="RefSeq" id="WP_085179661.1">
    <property type="nucleotide sequence ID" value="NZ_JACKSV010000014.1"/>
</dbReference>
<feature type="transmembrane region" description="Helical" evidence="5">
    <location>
        <begin position="387"/>
        <end position="404"/>
    </location>
</feature>
<protein>
    <submittedName>
        <fullName evidence="7">Sodium:proton exchanger</fullName>
    </submittedName>
</protein>
<feature type="transmembrane region" description="Helical" evidence="5">
    <location>
        <begin position="366"/>
        <end position="381"/>
    </location>
</feature>
<feature type="domain" description="Sodium/calcium exchanger membrane region" evidence="6">
    <location>
        <begin position="238"/>
        <end position="377"/>
    </location>
</feature>
<dbReference type="Gene3D" id="1.20.1420.30">
    <property type="entry name" value="NCX, central ion-binding region"/>
    <property type="match status" value="2"/>
</dbReference>
<evidence type="ECO:0000256" key="1">
    <source>
        <dbReference type="ARBA" id="ARBA00004141"/>
    </source>
</evidence>
<dbReference type="GO" id="GO:0055085">
    <property type="term" value="P:transmembrane transport"/>
    <property type="evidence" value="ECO:0007669"/>
    <property type="project" value="InterPro"/>
</dbReference>
<evidence type="ECO:0000256" key="4">
    <source>
        <dbReference type="ARBA" id="ARBA00023136"/>
    </source>
</evidence>
<keyword evidence="2 5" id="KW-0812">Transmembrane</keyword>